<keyword evidence="13" id="KW-1185">Reference proteome</keyword>
<gene>
    <name evidence="11 12" type="primary">kdpC</name>
    <name evidence="12" type="ORF">GCM10011600_06120</name>
</gene>
<evidence type="ECO:0000256" key="10">
    <source>
        <dbReference type="ARBA" id="ARBA00023136"/>
    </source>
</evidence>
<reference evidence="12" key="2">
    <citation type="submission" date="2020-09" db="EMBL/GenBank/DDBJ databases">
        <authorList>
            <person name="Sun Q."/>
            <person name="Zhou Y."/>
        </authorList>
    </citation>
    <scope>NUCLEOTIDE SEQUENCE</scope>
    <source>
        <strain evidence="12">CGMCC 1.16548</strain>
    </source>
</reference>
<proteinExistence type="inferred from homology"/>
<dbReference type="Pfam" id="PF02669">
    <property type="entry name" value="KdpC"/>
    <property type="match status" value="1"/>
</dbReference>
<keyword evidence="1 11" id="KW-0813">Transport</keyword>
<sequence>MARTPAPFRRPWAAQTWTALRALLIFTVALGVGYPLVVLGLGQLLFPAQANGSLVRVDDEVVGSSLIGQSFTDDEGSPLPEWFQSRPSAAGAGYDAAASSGSNYGPENADLIAAIEERRLAIAELERVDPDEIPVDALTASASGLDPHISPAYALLQVARVAEARGLDKALVRELVEAHIQGRDLGFLGEPTVNVLELNIALSRLGGSAQLDGAD</sequence>
<evidence type="ECO:0000256" key="4">
    <source>
        <dbReference type="ARBA" id="ARBA00022692"/>
    </source>
</evidence>
<keyword evidence="9 11" id="KW-0406">Ion transport</keyword>
<protein>
    <recommendedName>
        <fullName evidence="11">Potassium-transporting ATPase KdpC subunit</fullName>
    </recommendedName>
    <alternativeName>
        <fullName evidence="11">ATP phosphohydrolase [potassium-transporting] C chain</fullName>
    </alternativeName>
    <alternativeName>
        <fullName evidence="11">Potassium-binding and translocating subunit C</fullName>
    </alternativeName>
    <alternativeName>
        <fullName evidence="11">Potassium-translocating ATPase C chain</fullName>
    </alternativeName>
</protein>
<keyword evidence="2 11" id="KW-1003">Cell membrane</keyword>
<dbReference type="NCBIfam" id="NF001454">
    <property type="entry name" value="PRK00315.1"/>
    <property type="match status" value="1"/>
</dbReference>
<keyword evidence="7 11" id="KW-0630">Potassium</keyword>
<keyword evidence="3 11" id="KW-0633">Potassium transport</keyword>
<evidence type="ECO:0000256" key="8">
    <source>
        <dbReference type="ARBA" id="ARBA00022989"/>
    </source>
</evidence>
<evidence type="ECO:0000256" key="5">
    <source>
        <dbReference type="ARBA" id="ARBA00022741"/>
    </source>
</evidence>
<dbReference type="GO" id="GO:0005524">
    <property type="term" value="F:ATP binding"/>
    <property type="evidence" value="ECO:0007669"/>
    <property type="project" value="UniProtKB-UniRule"/>
</dbReference>
<evidence type="ECO:0000256" key="6">
    <source>
        <dbReference type="ARBA" id="ARBA00022840"/>
    </source>
</evidence>
<name>A0A8J3GNU0_9MICO</name>
<dbReference type="PANTHER" id="PTHR30042:SF2">
    <property type="entry name" value="POTASSIUM-TRANSPORTING ATPASE KDPC SUBUNIT"/>
    <property type="match status" value="1"/>
</dbReference>
<dbReference type="AlphaFoldDB" id="A0A8J3GNU0"/>
<keyword evidence="4 11" id="KW-0812">Transmembrane</keyword>
<feature type="transmembrane region" description="Helical" evidence="11">
    <location>
        <begin position="20"/>
        <end position="46"/>
    </location>
</feature>
<comment type="subcellular location">
    <subcellularLocation>
        <location evidence="11">Cell membrane</location>
        <topology evidence="11">Single-pass membrane protein</topology>
    </subcellularLocation>
</comment>
<evidence type="ECO:0000256" key="3">
    <source>
        <dbReference type="ARBA" id="ARBA00022538"/>
    </source>
</evidence>
<keyword evidence="10 11" id="KW-0472">Membrane</keyword>
<dbReference type="EMBL" id="BNAI01000001">
    <property type="protein sequence ID" value="GHF08097.1"/>
    <property type="molecule type" value="Genomic_DNA"/>
</dbReference>
<keyword evidence="5 11" id="KW-0547">Nucleotide-binding</keyword>
<comment type="similarity">
    <text evidence="11">Belongs to the KdpC family.</text>
</comment>
<comment type="function">
    <text evidence="11">Part of the high-affinity ATP-driven potassium transport (or Kdp) system, which catalyzes the hydrolysis of ATP coupled with the electrogenic transport of potassium into the cytoplasm. This subunit acts as a catalytic chaperone that increases the ATP-binding affinity of the ATP-hydrolyzing subunit KdpB by the formation of a transient KdpB/KdpC/ATP ternary complex.</text>
</comment>
<keyword evidence="6 11" id="KW-0067">ATP-binding</keyword>
<dbReference type="Proteomes" id="UP000617531">
    <property type="component" value="Unassembled WGS sequence"/>
</dbReference>
<evidence type="ECO:0000313" key="13">
    <source>
        <dbReference type="Proteomes" id="UP000617531"/>
    </source>
</evidence>
<organism evidence="12 13">
    <name type="scientific">Pseudolysinimonas yzui</name>
    <dbReference type="NCBI Taxonomy" id="2708254"/>
    <lineage>
        <taxon>Bacteria</taxon>
        <taxon>Bacillati</taxon>
        <taxon>Actinomycetota</taxon>
        <taxon>Actinomycetes</taxon>
        <taxon>Micrococcales</taxon>
        <taxon>Microbacteriaceae</taxon>
        <taxon>Pseudolysinimonas</taxon>
    </lineage>
</organism>
<accession>A0A8J3GNU0</accession>
<reference evidence="12" key="1">
    <citation type="journal article" date="2014" name="Int. J. Syst. Evol. Microbiol.">
        <title>Complete genome sequence of Corynebacterium casei LMG S-19264T (=DSM 44701T), isolated from a smear-ripened cheese.</title>
        <authorList>
            <consortium name="US DOE Joint Genome Institute (JGI-PGF)"/>
            <person name="Walter F."/>
            <person name="Albersmeier A."/>
            <person name="Kalinowski J."/>
            <person name="Ruckert C."/>
        </authorList>
    </citation>
    <scope>NUCLEOTIDE SEQUENCE</scope>
    <source>
        <strain evidence="12">CGMCC 1.16548</strain>
    </source>
</reference>
<evidence type="ECO:0000256" key="1">
    <source>
        <dbReference type="ARBA" id="ARBA00022448"/>
    </source>
</evidence>
<comment type="caution">
    <text evidence="12">The sequence shown here is derived from an EMBL/GenBank/DDBJ whole genome shotgun (WGS) entry which is preliminary data.</text>
</comment>
<dbReference type="NCBIfam" id="TIGR00681">
    <property type="entry name" value="kdpC"/>
    <property type="match status" value="1"/>
</dbReference>
<evidence type="ECO:0000313" key="12">
    <source>
        <dbReference type="EMBL" id="GHF08097.1"/>
    </source>
</evidence>
<dbReference type="PIRSF" id="PIRSF001296">
    <property type="entry name" value="K_ATPase_KdpC"/>
    <property type="match status" value="1"/>
</dbReference>
<dbReference type="RefSeq" id="WP_191281882.1">
    <property type="nucleotide sequence ID" value="NZ_BNAI01000001.1"/>
</dbReference>
<comment type="subunit">
    <text evidence="11">The system is composed of three essential subunits: KdpA, KdpB and KdpC.</text>
</comment>
<evidence type="ECO:0000256" key="2">
    <source>
        <dbReference type="ARBA" id="ARBA00022475"/>
    </source>
</evidence>
<evidence type="ECO:0000256" key="7">
    <source>
        <dbReference type="ARBA" id="ARBA00022958"/>
    </source>
</evidence>
<dbReference type="InterPro" id="IPR003820">
    <property type="entry name" value="KdpC"/>
</dbReference>
<dbReference type="HAMAP" id="MF_00276">
    <property type="entry name" value="KdpC"/>
    <property type="match status" value="1"/>
</dbReference>
<keyword evidence="8 11" id="KW-1133">Transmembrane helix</keyword>
<dbReference type="PANTHER" id="PTHR30042">
    <property type="entry name" value="POTASSIUM-TRANSPORTING ATPASE C CHAIN"/>
    <property type="match status" value="1"/>
</dbReference>
<evidence type="ECO:0000256" key="9">
    <source>
        <dbReference type="ARBA" id="ARBA00023065"/>
    </source>
</evidence>
<evidence type="ECO:0000256" key="11">
    <source>
        <dbReference type="HAMAP-Rule" id="MF_00276"/>
    </source>
</evidence>
<dbReference type="GO" id="GO:0008556">
    <property type="term" value="F:P-type potassium transmembrane transporter activity"/>
    <property type="evidence" value="ECO:0007669"/>
    <property type="project" value="InterPro"/>
</dbReference>
<dbReference type="GO" id="GO:0005886">
    <property type="term" value="C:plasma membrane"/>
    <property type="evidence" value="ECO:0007669"/>
    <property type="project" value="UniProtKB-SubCell"/>
</dbReference>